<feature type="compositionally biased region" description="Polar residues" evidence="1">
    <location>
        <begin position="94"/>
        <end position="109"/>
    </location>
</feature>
<feature type="compositionally biased region" description="Polar residues" evidence="1">
    <location>
        <begin position="128"/>
        <end position="141"/>
    </location>
</feature>
<evidence type="ECO:0000256" key="1">
    <source>
        <dbReference type="SAM" id="MobiDB-lite"/>
    </source>
</evidence>
<dbReference type="OrthoDB" id="3789878at2759"/>
<dbReference type="InParanoid" id="G1X013"/>
<evidence type="ECO:0000313" key="3">
    <source>
        <dbReference type="EMBL" id="EGX53348.1"/>
    </source>
</evidence>
<name>G1X013_ARTOA</name>
<reference evidence="3 4" key="1">
    <citation type="journal article" date="2011" name="PLoS Pathog.">
        <title>Genomic and proteomic analyses of the fungus Arthrobotrys oligospora provide insights into nematode-trap formation.</title>
        <authorList>
            <person name="Yang J."/>
            <person name="Wang L."/>
            <person name="Ji X."/>
            <person name="Feng Y."/>
            <person name="Li X."/>
            <person name="Zou C."/>
            <person name="Xu J."/>
            <person name="Ren Y."/>
            <person name="Mi Q."/>
            <person name="Wu J."/>
            <person name="Liu S."/>
            <person name="Liu Y."/>
            <person name="Huang X."/>
            <person name="Wang H."/>
            <person name="Niu X."/>
            <person name="Li J."/>
            <person name="Liang L."/>
            <person name="Luo Y."/>
            <person name="Ji K."/>
            <person name="Zhou W."/>
            <person name="Yu Z."/>
            <person name="Li G."/>
            <person name="Liu Y."/>
            <person name="Li L."/>
            <person name="Qiao M."/>
            <person name="Feng L."/>
            <person name="Zhang K.-Q."/>
        </authorList>
    </citation>
    <scope>NUCLEOTIDE SEQUENCE [LARGE SCALE GENOMIC DNA]</scope>
    <source>
        <strain evidence="4">ATCC 24927 / CBS 115.81 / DSM 1491</strain>
    </source>
</reference>
<feature type="transmembrane region" description="Helical" evidence="2">
    <location>
        <begin position="7"/>
        <end position="28"/>
    </location>
</feature>
<evidence type="ECO:0000256" key="2">
    <source>
        <dbReference type="SAM" id="Phobius"/>
    </source>
</evidence>
<dbReference type="RefSeq" id="XP_011117825.1">
    <property type="nucleotide sequence ID" value="XM_011119523.1"/>
</dbReference>
<proteinExistence type="predicted"/>
<gene>
    <name evidence="3" type="ORF">AOL_s00006g214</name>
</gene>
<organism evidence="3 4">
    <name type="scientific">Arthrobotrys oligospora (strain ATCC 24927 / CBS 115.81 / DSM 1491)</name>
    <name type="common">Nematode-trapping fungus</name>
    <name type="synonym">Didymozoophaga oligospora</name>
    <dbReference type="NCBI Taxonomy" id="756982"/>
    <lineage>
        <taxon>Eukaryota</taxon>
        <taxon>Fungi</taxon>
        <taxon>Dikarya</taxon>
        <taxon>Ascomycota</taxon>
        <taxon>Pezizomycotina</taxon>
        <taxon>Orbiliomycetes</taxon>
        <taxon>Orbiliales</taxon>
        <taxon>Orbiliaceae</taxon>
        <taxon>Orbilia</taxon>
        <taxon>Orbilia oligospora</taxon>
    </lineage>
</organism>
<keyword evidence="2" id="KW-1133">Transmembrane helix</keyword>
<accession>G1X013</accession>
<sequence length="356" mass="39155">MSTPTDGAQLSAASAFWGLVGLALNVIIQPTGRVCGFHPSVRAQVRSSPIVCVADSICIVTRLLFNIFYYKLSFKKACRLTLHRKKVGWKGEPQQDQGNSDSQSPMQTEGSGGGTHPGEIDIEMGELQNEQGHSDSGSPTQVEVEGFGDSTSPVEVGPEATGEALGLGNVTGNMQQEPSGDSLTFEGPSAARVLSFTLTGFPQWLKIIVCSGAPWTSTWASFYFWPFLITEVINITAGRIDTEEDRLDRIRIDRINSKWEVRLDFYERALGVFAVFMQLIVFLALERYPPNRDLDPIWAGISSVAYIPWRATTYFSAYHIFSVSNPFVLVMGGWRANASETSDTAISTRYLGRKAF</sequence>
<dbReference type="AlphaFoldDB" id="G1X013"/>
<dbReference type="Proteomes" id="UP000008784">
    <property type="component" value="Unassembled WGS sequence"/>
</dbReference>
<keyword evidence="4" id="KW-1185">Reference proteome</keyword>
<comment type="caution">
    <text evidence="3">The sequence shown here is derived from an EMBL/GenBank/DDBJ whole genome shotgun (WGS) entry which is preliminary data.</text>
</comment>
<dbReference type="eggNOG" id="ENOG502RK9F">
    <property type="taxonomic scope" value="Eukaryota"/>
</dbReference>
<dbReference type="HOGENOM" id="CLU_778391_0_0_1"/>
<keyword evidence="2" id="KW-0472">Membrane</keyword>
<dbReference type="EMBL" id="ADOT01000012">
    <property type="protein sequence ID" value="EGX53348.1"/>
    <property type="molecule type" value="Genomic_DNA"/>
</dbReference>
<protein>
    <submittedName>
        <fullName evidence="3">Uncharacterized protein</fullName>
    </submittedName>
</protein>
<feature type="region of interest" description="Disordered" evidence="1">
    <location>
        <begin position="88"/>
        <end position="164"/>
    </location>
</feature>
<dbReference type="GeneID" id="22888725"/>
<keyword evidence="2" id="KW-0812">Transmembrane</keyword>
<evidence type="ECO:0000313" key="4">
    <source>
        <dbReference type="Proteomes" id="UP000008784"/>
    </source>
</evidence>
<feature type="transmembrane region" description="Helical" evidence="2">
    <location>
        <begin position="48"/>
        <end position="70"/>
    </location>
</feature>